<dbReference type="OrthoDB" id="10000854at2"/>
<proteinExistence type="predicted"/>
<reference evidence="3 4" key="1">
    <citation type="submission" date="2017-05" db="EMBL/GenBank/DDBJ databases">
        <title>Vagococcus spp. assemblies.</title>
        <authorList>
            <person name="Gulvik C.A."/>
        </authorList>
    </citation>
    <scope>NUCLEOTIDE SEQUENCE [LARGE SCALE GENOMIC DNA]</scope>
    <source>
        <strain evidence="3 4">SS1714</strain>
    </source>
</reference>
<dbReference type="PROSITE" id="PS51257">
    <property type="entry name" value="PROKAR_LIPOPROTEIN"/>
    <property type="match status" value="1"/>
</dbReference>
<dbReference type="GeneID" id="95580928"/>
<dbReference type="AlphaFoldDB" id="A0A430AYS6"/>
<protein>
    <recommendedName>
        <fullName evidence="5">Lipoprotein</fullName>
    </recommendedName>
</protein>
<feature type="compositionally biased region" description="Basic and acidic residues" evidence="1">
    <location>
        <begin position="42"/>
        <end position="51"/>
    </location>
</feature>
<gene>
    <name evidence="3" type="ORF">CBF28_10285</name>
</gene>
<keyword evidence="2" id="KW-0732">Signal</keyword>
<feature type="compositionally biased region" description="Polar residues" evidence="1">
    <location>
        <begin position="29"/>
        <end position="41"/>
    </location>
</feature>
<feature type="region of interest" description="Disordered" evidence="1">
    <location>
        <begin position="29"/>
        <end position="51"/>
    </location>
</feature>
<comment type="caution">
    <text evidence="3">The sequence shown here is derived from an EMBL/GenBank/DDBJ whole genome shotgun (WGS) entry which is preliminary data.</text>
</comment>
<feature type="chain" id="PRO_5039269018" description="Lipoprotein" evidence="2">
    <location>
        <begin position="23"/>
        <end position="389"/>
    </location>
</feature>
<evidence type="ECO:0000313" key="4">
    <source>
        <dbReference type="Proteomes" id="UP000288028"/>
    </source>
</evidence>
<dbReference type="EMBL" id="NGKB01000009">
    <property type="protein sequence ID" value="RSU13240.1"/>
    <property type="molecule type" value="Genomic_DNA"/>
</dbReference>
<accession>A0A430AYS6</accession>
<sequence>MKKKYIYLGCSLIIFSACSASKQVETTESQIASKQTEVSSSEIKEKSTPVKEKNFEGTMGKHHFEFSFLDNEKYVEKLVTAGIKSNFVNYTEGTYEMNQDEIELKPLKNVYYEVFLDDPFKFIQSDEKEKNSFEKLFYEKDGSITITYILGKDKIQDAPDDAVNKLVETSEKAETYNDIKEAMVQGNPTDVLFTDESSFSNWVLAHMASLDLKVRNLDSGGTLDNGAKMRYTLNLHYEGFEQAPGTTIGIDENNDMYEDTPRDGQPRNLSISTKWNEMLRKDLEAGKIVKSPDRIALEKLADLKGVWGIPHSDLGFEIMSNGNFANLEFGKSEPRISMVNLKNYDESSNSFLLEIEGKEETLTIIDEDHFKLGDSVYEKQKNVSTLFRK</sequence>
<dbReference type="Proteomes" id="UP000288028">
    <property type="component" value="Unassembled WGS sequence"/>
</dbReference>
<organism evidence="3 4">
    <name type="scientific">Vagococcus carniphilus</name>
    <dbReference type="NCBI Taxonomy" id="218144"/>
    <lineage>
        <taxon>Bacteria</taxon>
        <taxon>Bacillati</taxon>
        <taxon>Bacillota</taxon>
        <taxon>Bacilli</taxon>
        <taxon>Lactobacillales</taxon>
        <taxon>Enterococcaceae</taxon>
        <taxon>Vagococcus</taxon>
    </lineage>
</organism>
<name>A0A430AYS6_9ENTE</name>
<evidence type="ECO:0008006" key="5">
    <source>
        <dbReference type="Google" id="ProtNLM"/>
    </source>
</evidence>
<dbReference type="RefSeq" id="WP_126794926.1">
    <property type="nucleotide sequence ID" value="NZ_CP060720.1"/>
</dbReference>
<evidence type="ECO:0000313" key="3">
    <source>
        <dbReference type="EMBL" id="RSU13240.1"/>
    </source>
</evidence>
<evidence type="ECO:0000256" key="2">
    <source>
        <dbReference type="SAM" id="SignalP"/>
    </source>
</evidence>
<feature type="signal peptide" evidence="2">
    <location>
        <begin position="1"/>
        <end position="22"/>
    </location>
</feature>
<evidence type="ECO:0000256" key="1">
    <source>
        <dbReference type="SAM" id="MobiDB-lite"/>
    </source>
</evidence>
<keyword evidence="4" id="KW-1185">Reference proteome</keyword>